<evidence type="ECO:0000259" key="1">
    <source>
        <dbReference type="Pfam" id="PF18864"/>
    </source>
</evidence>
<name>X1MJP4_9ZZZZ</name>
<protein>
    <recommendedName>
        <fullName evidence="1">AbiTii domain-containing protein</fullName>
    </recommendedName>
</protein>
<dbReference type="InterPro" id="IPR041304">
    <property type="entry name" value="AbiTii"/>
</dbReference>
<dbReference type="Pfam" id="PF18864">
    <property type="entry name" value="AbiTii"/>
    <property type="match status" value="1"/>
</dbReference>
<sequence length="393" mass="45281">MDELEAIPSSSLRKKHTALGYHFSEVWGHGQLLVFWLYPDSQTVYKCPSDPQAEHHNSLGSYVEIIEYEPKQFLPIQYYTDSPSIATRKKLNNLGLHSSSFRIIIRTYEKCYNIDVSEPQDEAISILKGVLDNLFSGGVDLKNVLRRCAHVCQILSWGEQLSWFQNELHGYPNGAELPWYRKSIRGHIKWHVTGGIYTAIDSVVEDGHKTKEEPIKYTEMDVWNGIDWILSAAQSGYVESTGKKSSKYISFRHKDVETKEMNIYDKHVFQTILTNIENLAFNFASNSYAVLQYGDALQDVWQAYRAKVEEHLIPIGFAEHLDTIRKGLNSQNPQDWRAAMWSCRDILHDLAAYLWCDQRETYEYLPGQGKDGKLRVTDSDYVNRLGAYLHQKG</sequence>
<evidence type="ECO:0000313" key="2">
    <source>
        <dbReference type="EMBL" id="GAI18296.1"/>
    </source>
</evidence>
<reference evidence="2" key="1">
    <citation type="journal article" date="2014" name="Front. Microbiol.">
        <title>High frequency of phylogenetically diverse reductive dehalogenase-homologous genes in deep subseafloor sedimentary metagenomes.</title>
        <authorList>
            <person name="Kawai M."/>
            <person name="Futagami T."/>
            <person name="Toyoda A."/>
            <person name="Takaki Y."/>
            <person name="Nishi S."/>
            <person name="Hori S."/>
            <person name="Arai W."/>
            <person name="Tsubouchi T."/>
            <person name="Morono Y."/>
            <person name="Uchiyama I."/>
            <person name="Ito T."/>
            <person name="Fujiyama A."/>
            <person name="Inagaki F."/>
            <person name="Takami H."/>
        </authorList>
    </citation>
    <scope>NUCLEOTIDE SEQUENCE</scope>
    <source>
        <strain evidence="2">Expedition CK06-06</strain>
    </source>
</reference>
<dbReference type="EMBL" id="BARV01007034">
    <property type="protein sequence ID" value="GAI18296.1"/>
    <property type="molecule type" value="Genomic_DNA"/>
</dbReference>
<gene>
    <name evidence="2" type="ORF">S06H3_14384</name>
</gene>
<feature type="non-terminal residue" evidence="2">
    <location>
        <position position="393"/>
    </location>
</feature>
<feature type="domain" description="AbiTii" evidence="1">
    <location>
        <begin position="126"/>
        <end position="279"/>
    </location>
</feature>
<proteinExistence type="predicted"/>
<dbReference type="AlphaFoldDB" id="X1MJP4"/>
<accession>X1MJP4</accession>
<organism evidence="2">
    <name type="scientific">marine sediment metagenome</name>
    <dbReference type="NCBI Taxonomy" id="412755"/>
    <lineage>
        <taxon>unclassified sequences</taxon>
        <taxon>metagenomes</taxon>
        <taxon>ecological metagenomes</taxon>
    </lineage>
</organism>
<comment type="caution">
    <text evidence="2">The sequence shown here is derived from an EMBL/GenBank/DDBJ whole genome shotgun (WGS) entry which is preliminary data.</text>
</comment>